<dbReference type="Proteomes" id="UP000242972">
    <property type="component" value="Unassembled WGS sequence"/>
</dbReference>
<dbReference type="InterPro" id="IPR014199">
    <property type="entry name" value="Spore_YtxC"/>
</dbReference>
<accession>A0A2T2XDQ2</accession>
<name>A0A2T2XDQ2_9FIRM</name>
<evidence type="ECO:0000313" key="2">
    <source>
        <dbReference type="Proteomes" id="UP000242972"/>
    </source>
</evidence>
<proteinExistence type="predicted"/>
<evidence type="ECO:0000313" key="1">
    <source>
        <dbReference type="EMBL" id="PSR32641.1"/>
    </source>
</evidence>
<evidence type="ECO:0008006" key="3">
    <source>
        <dbReference type="Google" id="ProtNLM"/>
    </source>
</evidence>
<dbReference type="EMBL" id="PXYW01000034">
    <property type="protein sequence ID" value="PSR32641.1"/>
    <property type="molecule type" value="Genomic_DNA"/>
</dbReference>
<dbReference type="AlphaFoldDB" id="A0A2T2XDQ2"/>
<gene>
    <name evidence="1" type="ORF">C7B46_13565</name>
</gene>
<organism evidence="1 2">
    <name type="scientific">Sulfobacillus benefaciens</name>
    <dbReference type="NCBI Taxonomy" id="453960"/>
    <lineage>
        <taxon>Bacteria</taxon>
        <taxon>Bacillati</taxon>
        <taxon>Bacillota</taxon>
        <taxon>Clostridia</taxon>
        <taxon>Eubacteriales</taxon>
        <taxon>Clostridiales Family XVII. Incertae Sedis</taxon>
        <taxon>Sulfobacillus</taxon>
    </lineage>
</organism>
<comment type="caution">
    <text evidence="1">The sequence shown here is derived from an EMBL/GenBank/DDBJ whole genome shotgun (WGS) entry which is preliminary data.</text>
</comment>
<sequence length="278" mass="31973">MPQWCIVADLDSVPELGEVLAREVSGQWQETVFGSQVHYQVWQDGSPDQSLDSLSTAITGYLLNTASDWIRTILLRRYRYFAAEEVQSIVHAAMQLLFADAVHNQDRIHLMKNILARFLAANDMVVLEGVRRFLVPEIAHEFEEGVDRAIDQWLMEKEYREFVRLLRHFVSLNEPKMNIIHVYWQRHQFLLEDTLGQPVGKDILAELASGLPDEEDSPEDLLVSALITIAPRQIVLHLNKPADRLLQTIDGVFEDRVTRCPGCRRCGRRDLTESVTKR</sequence>
<reference evidence="1 2" key="1">
    <citation type="journal article" date="2014" name="BMC Genomics">
        <title>Comparison of environmental and isolate Sulfobacillus genomes reveals diverse carbon, sulfur, nitrogen, and hydrogen metabolisms.</title>
        <authorList>
            <person name="Justice N.B."/>
            <person name="Norman A."/>
            <person name="Brown C.T."/>
            <person name="Singh A."/>
            <person name="Thomas B.C."/>
            <person name="Banfield J.F."/>
        </authorList>
    </citation>
    <scope>NUCLEOTIDE SEQUENCE [LARGE SCALE GENOMIC DNA]</scope>
    <source>
        <strain evidence="1">AMDSBA4</strain>
    </source>
</reference>
<dbReference type="Pfam" id="PF08812">
    <property type="entry name" value="YtxC"/>
    <property type="match status" value="1"/>
</dbReference>
<protein>
    <recommendedName>
        <fullName evidence="3">Sporulation protein YtxC</fullName>
    </recommendedName>
</protein>